<accession>A0A1V3X2R1</accession>
<proteinExistence type="predicted"/>
<evidence type="ECO:0000313" key="2">
    <source>
        <dbReference type="Proteomes" id="UP000189229"/>
    </source>
</evidence>
<sequence length="98" mass="10769">MSIGSLGSDLRSDIARILAASPDTLDYTVIERCTEAGEQRLVAYVVPAQPVTSRGSGTRSPPARLRRRSTWCWSRACPAPPAVRRTSGAWRCYRCSTK</sequence>
<dbReference type="EMBL" id="MVBM01000004">
    <property type="protein sequence ID" value="OOK73420.1"/>
    <property type="molecule type" value="Genomic_DNA"/>
</dbReference>
<organism evidence="1 2">
    <name type="scientific">Mycobacterium kansasii</name>
    <dbReference type="NCBI Taxonomy" id="1768"/>
    <lineage>
        <taxon>Bacteria</taxon>
        <taxon>Bacillati</taxon>
        <taxon>Actinomycetota</taxon>
        <taxon>Actinomycetes</taxon>
        <taxon>Mycobacteriales</taxon>
        <taxon>Mycobacteriaceae</taxon>
        <taxon>Mycobacterium</taxon>
    </lineage>
</organism>
<gene>
    <name evidence="1" type="ORF">BZL30_4396</name>
</gene>
<comment type="caution">
    <text evidence="1">The sequence shown here is derived from an EMBL/GenBank/DDBJ whole genome shotgun (WGS) entry which is preliminary data.</text>
</comment>
<protein>
    <submittedName>
        <fullName evidence="1">Uncharacterized protein</fullName>
    </submittedName>
</protein>
<evidence type="ECO:0000313" key="1">
    <source>
        <dbReference type="EMBL" id="OOK73420.1"/>
    </source>
</evidence>
<dbReference type="AlphaFoldDB" id="A0A1V3X2R1"/>
<reference evidence="1 2" key="1">
    <citation type="submission" date="2017-02" db="EMBL/GenBank/DDBJ databases">
        <title>Complete genome sequences of Mycobacterium kansasii strains isolated from rhesus macaques.</title>
        <authorList>
            <person name="Panda A."/>
            <person name="Nagaraj S."/>
            <person name="Zhao X."/>
            <person name="Tettelin H."/>
            <person name="Detolla L.J."/>
        </authorList>
    </citation>
    <scope>NUCLEOTIDE SEQUENCE [LARGE SCALE GENOMIC DNA]</scope>
    <source>
        <strain evidence="1 2">11-3813</strain>
    </source>
</reference>
<name>A0A1V3X2R1_MYCKA</name>
<dbReference type="Proteomes" id="UP000189229">
    <property type="component" value="Unassembled WGS sequence"/>
</dbReference>